<evidence type="ECO:0000256" key="1">
    <source>
        <dbReference type="SAM" id="Phobius"/>
    </source>
</evidence>
<dbReference type="RefSeq" id="WP_105045355.1">
    <property type="nucleotide sequence ID" value="NZ_CP150662.1"/>
</dbReference>
<protein>
    <recommendedName>
        <fullName evidence="4">Carotenoid biosynthesis protein</fullName>
    </recommendedName>
</protein>
<dbReference type="OrthoDB" id="9811293at2"/>
<feature type="transmembrane region" description="Helical" evidence="1">
    <location>
        <begin position="60"/>
        <end position="87"/>
    </location>
</feature>
<sequence length="207" mass="23372">MKLKTAIIILGLFHLSGAIAILATPFRDLFLSLTPLNLLISASLLFIFHTKLTKIQIISFALIAILGYFVEVVGVNTGKIFGVYAYGPVLGWKLFETPLMIGINWIMLAYSITYSWSNFIENKWLLAILSAVSLVLLDAIIEPVAVIYNFWRWENDIIPTQNFVAWGIVSLLFCLILANFKKQSTNKLAPYLFITQILFFSVLLLFS</sequence>
<keyword evidence="1" id="KW-1133">Transmembrane helix</keyword>
<evidence type="ECO:0008006" key="4">
    <source>
        <dbReference type="Google" id="ProtNLM"/>
    </source>
</evidence>
<dbReference type="Proteomes" id="UP000237608">
    <property type="component" value="Unassembled WGS sequence"/>
</dbReference>
<feature type="transmembrane region" description="Helical" evidence="1">
    <location>
        <begin position="163"/>
        <end position="181"/>
    </location>
</feature>
<name>A0A2S7W9B1_9FLAO</name>
<feature type="transmembrane region" description="Helical" evidence="1">
    <location>
        <begin position="99"/>
        <end position="117"/>
    </location>
</feature>
<dbReference type="PANTHER" id="PTHR39419:SF1">
    <property type="entry name" value="SLL0814 PROTEIN"/>
    <property type="match status" value="1"/>
</dbReference>
<evidence type="ECO:0000313" key="3">
    <source>
        <dbReference type="Proteomes" id="UP000237608"/>
    </source>
</evidence>
<comment type="caution">
    <text evidence="2">The sequence shown here is derived from an EMBL/GenBank/DDBJ whole genome shotgun (WGS) entry which is preliminary data.</text>
</comment>
<keyword evidence="3" id="KW-1185">Reference proteome</keyword>
<dbReference type="PANTHER" id="PTHR39419">
    <property type="entry name" value="SLL0814 PROTEIN"/>
    <property type="match status" value="1"/>
</dbReference>
<dbReference type="InterPro" id="IPR007354">
    <property type="entry name" value="CruF-like"/>
</dbReference>
<feature type="transmembrane region" description="Helical" evidence="1">
    <location>
        <begin position="30"/>
        <end position="48"/>
    </location>
</feature>
<reference evidence="2 3" key="1">
    <citation type="submission" date="2016-12" db="EMBL/GenBank/DDBJ databases">
        <title>Trade-off between light-utilization and light-protection in marine flavobacteria.</title>
        <authorList>
            <person name="Kumagai Y."/>
            <person name="Yoshizawa S."/>
            <person name="Kogure K."/>
            <person name="Iwasaki W."/>
        </authorList>
    </citation>
    <scope>NUCLEOTIDE SEQUENCE [LARGE SCALE GENOMIC DNA]</scope>
    <source>
        <strain evidence="2 3">KCTC 22729</strain>
    </source>
</reference>
<accession>A0A2S7W9B1</accession>
<dbReference type="AlphaFoldDB" id="A0A2S7W9B1"/>
<organism evidence="2 3">
    <name type="scientific">Polaribacter gangjinensis</name>
    <dbReference type="NCBI Taxonomy" id="574710"/>
    <lineage>
        <taxon>Bacteria</taxon>
        <taxon>Pseudomonadati</taxon>
        <taxon>Bacteroidota</taxon>
        <taxon>Flavobacteriia</taxon>
        <taxon>Flavobacteriales</taxon>
        <taxon>Flavobacteriaceae</taxon>
    </lineage>
</organism>
<feature type="transmembrane region" description="Helical" evidence="1">
    <location>
        <begin position="188"/>
        <end position="206"/>
    </location>
</feature>
<keyword evidence="1" id="KW-0472">Membrane</keyword>
<keyword evidence="1" id="KW-0812">Transmembrane</keyword>
<dbReference type="Pfam" id="PF04240">
    <property type="entry name" value="Caroten_synth"/>
    <property type="match status" value="1"/>
</dbReference>
<gene>
    <name evidence="2" type="ORF">BTO13_02470</name>
</gene>
<dbReference type="EMBL" id="MSCL01000001">
    <property type="protein sequence ID" value="PQJ74208.1"/>
    <property type="molecule type" value="Genomic_DNA"/>
</dbReference>
<proteinExistence type="predicted"/>
<feature type="transmembrane region" description="Helical" evidence="1">
    <location>
        <begin position="124"/>
        <end position="151"/>
    </location>
</feature>
<evidence type="ECO:0000313" key="2">
    <source>
        <dbReference type="EMBL" id="PQJ74208.1"/>
    </source>
</evidence>